<evidence type="ECO:0000259" key="2">
    <source>
        <dbReference type="Pfam" id="PF07000"/>
    </source>
</evidence>
<feature type="compositionally biased region" description="Gly residues" evidence="1">
    <location>
        <begin position="114"/>
        <end position="127"/>
    </location>
</feature>
<evidence type="ECO:0000313" key="3">
    <source>
        <dbReference type="EMBL" id="PNH09654.1"/>
    </source>
</evidence>
<dbReference type="PANTHER" id="PTHR13379">
    <property type="entry name" value="UNCHARACTERIZED DUF1308"/>
    <property type="match status" value="1"/>
</dbReference>
<dbReference type="Pfam" id="PF07000">
    <property type="entry name" value="DUF1308"/>
    <property type="match status" value="1"/>
</dbReference>
<keyword evidence="4" id="KW-1185">Reference proteome</keyword>
<sequence>MEVAPALLSLELPVTGNLEALEVLPTAEELRALLHRAVDVASTLAARRPGVTNLEKMACRIRSDLDFVRRCCDPSAPASAAQADDAPAAPSQPPPFSAAPHVNACRTSGDREAGGAGGGTGGGDAGGGGAICRTGGVVEGEGGAGGAQGGDRGGEGGGDAGDGDVVCRTGGGGGKGSRPLVLALTLVRVQGIINNLRGFQRPFEAEEAAGREREAEAGVVEAAAAGPGAVEAAAGGGPAATGSCPVGVDAAGAAGTWLPGGGSAIVNSTHAAAAAAVAAPADAVAAGPGCSGGVKGGGGGKGGGAAGGGAGKRGGGKGGGGGGKGGGGGGAAAAAGVAVGVEVDVVAQGGHCWIEVKNQEVFGLESVHWTGTPRVKGLKRQAEELLAVAAAPQHQRRWRAPSVVLFFPGGVHPGVRQELTAMGVHVALSPDSLRCLPPPPPPPAVTNLDVTAMCALVSDLSHGGAEDAGVERWAQRTVHWVECLAAERAAPLMAELAPWMALERPVLAADLARRQFQVLLDMFGGPRERARWASLQQRMTVVATQDQPTELSERVRAQLRDCLGADQLAVFGLGDARRAVTLTANGNAVRSAERQGVVLEVVLHRPVWLAGK</sequence>
<evidence type="ECO:0000256" key="1">
    <source>
        <dbReference type="SAM" id="MobiDB-lite"/>
    </source>
</evidence>
<dbReference type="InterPro" id="IPR010733">
    <property type="entry name" value="DUF1308"/>
</dbReference>
<feature type="region of interest" description="Disordered" evidence="1">
    <location>
        <begin position="298"/>
        <end position="327"/>
    </location>
</feature>
<feature type="domain" description="DUF1308" evidence="2">
    <location>
        <begin position="447"/>
        <end position="609"/>
    </location>
</feature>
<dbReference type="OrthoDB" id="441890at2759"/>
<dbReference type="EMBL" id="PGGS01000082">
    <property type="protein sequence ID" value="PNH09654.1"/>
    <property type="molecule type" value="Genomic_DNA"/>
</dbReference>
<protein>
    <recommendedName>
        <fullName evidence="2">DUF1308 domain-containing protein</fullName>
    </recommendedName>
</protein>
<reference evidence="3 4" key="1">
    <citation type="journal article" date="2017" name="Mol. Biol. Evol.">
        <title>The 4-celled Tetrabaena socialis nuclear genome reveals the essential components for genetic control of cell number at the origin of multicellularity in the volvocine lineage.</title>
        <authorList>
            <person name="Featherston J."/>
            <person name="Arakaki Y."/>
            <person name="Hanschen E.R."/>
            <person name="Ferris P.J."/>
            <person name="Michod R.E."/>
            <person name="Olson B.J.S.C."/>
            <person name="Nozaki H."/>
            <person name="Durand P.M."/>
        </authorList>
    </citation>
    <scope>NUCLEOTIDE SEQUENCE [LARGE SCALE GENOMIC DNA]</scope>
    <source>
        <strain evidence="3 4">NIES-571</strain>
    </source>
</reference>
<feature type="region of interest" description="Disordered" evidence="1">
    <location>
        <begin position="76"/>
        <end position="127"/>
    </location>
</feature>
<proteinExistence type="predicted"/>
<dbReference type="Proteomes" id="UP000236333">
    <property type="component" value="Unassembled WGS sequence"/>
</dbReference>
<feature type="region of interest" description="Disordered" evidence="1">
    <location>
        <begin position="142"/>
        <end position="174"/>
    </location>
</feature>
<dbReference type="PANTHER" id="PTHR13379:SF0">
    <property type="entry name" value="UPF0415 PROTEIN C7ORF25"/>
    <property type="match status" value="1"/>
</dbReference>
<name>A0A2J8AAV5_9CHLO</name>
<evidence type="ECO:0000313" key="4">
    <source>
        <dbReference type="Proteomes" id="UP000236333"/>
    </source>
</evidence>
<accession>A0A2J8AAV5</accession>
<feature type="compositionally biased region" description="Gly residues" evidence="1">
    <location>
        <begin position="142"/>
        <end position="160"/>
    </location>
</feature>
<gene>
    <name evidence="3" type="ORF">TSOC_003655</name>
</gene>
<comment type="caution">
    <text evidence="3">The sequence shown here is derived from an EMBL/GenBank/DDBJ whole genome shotgun (WGS) entry which is preliminary data.</text>
</comment>
<dbReference type="AlphaFoldDB" id="A0A2J8AAV5"/>
<organism evidence="3 4">
    <name type="scientific">Tetrabaena socialis</name>
    <dbReference type="NCBI Taxonomy" id="47790"/>
    <lineage>
        <taxon>Eukaryota</taxon>
        <taxon>Viridiplantae</taxon>
        <taxon>Chlorophyta</taxon>
        <taxon>core chlorophytes</taxon>
        <taxon>Chlorophyceae</taxon>
        <taxon>CS clade</taxon>
        <taxon>Chlamydomonadales</taxon>
        <taxon>Tetrabaenaceae</taxon>
        <taxon>Tetrabaena</taxon>
    </lineage>
</organism>
<feature type="compositionally biased region" description="Low complexity" evidence="1">
    <location>
        <begin position="76"/>
        <end position="89"/>
    </location>
</feature>